<feature type="compositionally biased region" description="Polar residues" evidence="1">
    <location>
        <begin position="1264"/>
        <end position="1281"/>
    </location>
</feature>
<evidence type="ECO:0000256" key="1">
    <source>
        <dbReference type="SAM" id="MobiDB-lite"/>
    </source>
</evidence>
<comment type="caution">
    <text evidence="3">The sequence shown here is derived from an EMBL/GenBank/DDBJ whole genome shotgun (WGS) entry which is preliminary data.</text>
</comment>
<accession>A0AAV2QVM7</accession>
<gene>
    <name evidence="3" type="ORF">MNOR_LOCUS16883</name>
</gene>
<feature type="region of interest" description="Disordered" evidence="1">
    <location>
        <begin position="201"/>
        <end position="222"/>
    </location>
</feature>
<keyword evidence="4" id="KW-1185">Reference proteome</keyword>
<dbReference type="EMBL" id="CAXKWB010011308">
    <property type="protein sequence ID" value="CAL4100784.1"/>
    <property type="molecule type" value="Genomic_DNA"/>
</dbReference>
<feature type="non-terminal residue" evidence="3">
    <location>
        <position position="1513"/>
    </location>
</feature>
<evidence type="ECO:0000256" key="2">
    <source>
        <dbReference type="SAM" id="SignalP"/>
    </source>
</evidence>
<name>A0AAV2QVM7_MEGNR</name>
<feature type="compositionally biased region" description="Basic and acidic residues" evidence="1">
    <location>
        <begin position="38"/>
        <end position="51"/>
    </location>
</feature>
<feature type="chain" id="PRO_5043449844" evidence="2">
    <location>
        <begin position="31"/>
        <end position="1513"/>
    </location>
</feature>
<feature type="compositionally biased region" description="Polar residues" evidence="1">
    <location>
        <begin position="1295"/>
        <end position="1313"/>
    </location>
</feature>
<feature type="signal peptide" evidence="2">
    <location>
        <begin position="1"/>
        <end position="30"/>
    </location>
</feature>
<proteinExistence type="predicted"/>
<organism evidence="3 4">
    <name type="scientific">Meganyctiphanes norvegica</name>
    <name type="common">Northern krill</name>
    <name type="synonym">Thysanopoda norvegica</name>
    <dbReference type="NCBI Taxonomy" id="48144"/>
    <lineage>
        <taxon>Eukaryota</taxon>
        <taxon>Metazoa</taxon>
        <taxon>Ecdysozoa</taxon>
        <taxon>Arthropoda</taxon>
        <taxon>Crustacea</taxon>
        <taxon>Multicrustacea</taxon>
        <taxon>Malacostraca</taxon>
        <taxon>Eumalacostraca</taxon>
        <taxon>Eucarida</taxon>
        <taxon>Euphausiacea</taxon>
        <taxon>Euphausiidae</taxon>
        <taxon>Meganyctiphanes</taxon>
    </lineage>
</organism>
<dbReference type="Proteomes" id="UP001497623">
    <property type="component" value="Unassembled WGS sequence"/>
</dbReference>
<feature type="region of interest" description="Disordered" evidence="1">
    <location>
        <begin position="1262"/>
        <end position="1316"/>
    </location>
</feature>
<keyword evidence="2" id="KW-0732">Signal</keyword>
<sequence length="1513" mass="171287">MRSIVASWLPGHRLIAAILLTSLLLQEIQGSAANNKKSPGDEKSVSQDSEKNPSATVSTGKTIALSAIEEEDSEDADSLLHLLRSTDLDSGSIGEDKRNVASLAAANDYPKWQHKREADSDIIGEDKRNVASLASANDYPKWQHKRDTVSDSISEDKRNVAALAAANDYPKWQHKRNTDSEGFAEDKRNVASLAASNAYPNWQHKRDTDSNNVPYDSVDNDEEKRSLASLVRNGDIKRNIASLARNNELKSLMSKKNNFTNNNDDSIFVDDKRSYAALAKANAFPDSLGNKRSLASLVKNNDLPFSNNKRSFASLARSGNMPFYQTKKSFAALAKSGSIPANLYDKRSYAALARSSNLPYADKRSYVSLARSGNLPIESEESDIDKRAWGRFEGNMVPEAFGADEDKRSYASLARSGSMPFNDKRSLASLVSSGNMPYETNKRGIKLRFNSPENEVTPPPNSRFFNGGFRGFNKNTDYDYDTYDDKYIEKKFVPALAQSKQNTLDGTLGKDKKYMPALAQSRQNSITGRSLGIDKKYMPALAQSRHNSLTDRDIIIDKKYVPALAQSRQNSVDGTLSNSDKRSLASLVSSGNMPDIDEKRSFASLVKNNNLPFGSTQKRSYASLAQNNDPFFKEKEKRWRWARFGSIPVRYERGWSQFNGGDMNEFPNAEQHSEDKRSYTALTRNGDFPFGNDKRSLASLASSGNMPDETDKRSLASLASSGNMPDETVKRSLASLVSSGNMPYETDKRGSIKLRFNEPEVEVTPPPNSRFFSGDSRHFNKAREYYDMPYDSDKRSLASLANSGNMPDVTEKRGSIKLRFNEPEVEVTPPPNSRFFSGDSRHFNKAREYYDIPYESDKRSLASLANSGNMPDVTEKRGSIKLRFNEPEDEVTPPPNSRFFSGDSRHFNKAREYYDMPYDSDKRSLASLANSGNMPDVTEKRGSIKLRFNEPEVEVTPPPNSRFFSGDSRHFNKAREFYDMPYESDKRSLASLANSGNMPDVTEKRGSIKLRFNEPEVQVTPPPNSRFFSGDSRHFNKAREYYDMPYETDKRSLASLASSDNMPDETDKRSLASLVSAGNMPYETDKRGSIKLRFNEPEIQVTPPPNSRFFSGDSRHFNKPREYYDYYDYDDYDKRSMGSLQEDKRSFASLARSGNLRHLPYNADKRVIKLRFNSPKNEVTPPPNSRFFSGGSRHFNTNRELFDIFDDKRSSPTEDKRGIKLRFNSPEIEVTPPPNSRFFSGGSRHFNQNRELFDIFDEKRASPSEFSGDQQNIGDNLNSSGFEKPNEHSRKKRNTQISSENNDQSMSSNTKNYNRNKRYIGSLAKNRDFPFMPMSLRRGYFLGSLGSMGSDSLSREKRYIGALVKNNNMPFLELPSEQTRNKRYVGALAKNNDYPFHFMTSRQNREAPISKDNYMEYLEDLIMQEIHKGILKNKQRQQEEDITNEIAQETPFFASEDLEDKRNIQSLARTGYPPVKRFAFDDDRDDDDLPGEALGLDASVLPRGRITKRFMGK</sequence>
<evidence type="ECO:0000313" key="3">
    <source>
        <dbReference type="EMBL" id="CAL4100784.1"/>
    </source>
</evidence>
<dbReference type="PANTHER" id="PTHR34231">
    <property type="entry name" value="EXS-RELATED PROTEIN"/>
    <property type="match status" value="1"/>
</dbReference>
<protein>
    <submittedName>
        <fullName evidence="3">Uncharacterized protein</fullName>
    </submittedName>
</protein>
<reference evidence="3 4" key="1">
    <citation type="submission" date="2024-05" db="EMBL/GenBank/DDBJ databases">
        <authorList>
            <person name="Wallberg A."/>
        </authorList>
    </citation>
    <scope>NUCLEOTIDE SEQUENCE [LARGE SCALE GENOMIC DNA]</scope>
</reference>
<feature type="region of interest" description="Disordered" evidence="1">
    <location>
        <begin position="658"/>
        <end position="687"/>
    </location>
</feature>
<evidence type="ECO:0000313" key="4">
    <source>
        <dbReference type="Proteomes" id="UP001497623"/>
    </source>
</evidence>
<feature type="region of interest" description="Disordered" evidence="1">
    <location>
        <begin position="32"/>
        <end position="58"/>
    </location>
</feature>
<dbReference type="PANTHER" id="PTHR34231:SF6">
    <property type="entry name" value="AGAP006868-PA"/>
    <property type="match status" value="1"/>
</dbReference>